<reference evidence="1 2" key="1">
    <citation type="submission" date="2016-05" db="EMBL/GenBank/DDBJ databases">
        <title>Genome sequencing reveals origins of a unique bacterial endosymbiosis in the earliest lineages of terrestrial Fungi.</title>
        <authorList>
            <consortium name="DOE Joint Genome Institute"/>
            <person name="Uehling J."/>
            <person name="Gryganskyi A."/>
            <person name="Hameed K."/>
            <person name="Tschaplinski T."/>
            <person name="Misztal P."/>
            <person name="Wu S."/>
            <person name="Desiro A."/>
            <person name="Vande Pol N."/>
            <person name="Du Z.-Y."/>
            <person name="Zienkiewicz A."/>
            <person name="Zienkiewicz K."/>
            <person name="Morin E."/>
            <person name="Tisserant E."/>
            <person name="Splivallo R."/>
            <person name="Hainaut M."/>
            <person name="Henrissat B."/>
            <person name="Ohm R."/>
            <person name="Kuo A."/>
            <person name="Yan J."/>
            <person name="Lipzen A."/>
            <person name="Nolan M."/>
            <person name="Labutti K."/>
            <person name="Barry K."/>
            <person name="Goldstein A."/>
            <person name="Labbe J."/>
            <person name="Schadt C."/>
            <person name="Tuskan G."/>
            <person name="Grigoriev I."/>
            <person name="Martin F."/>
            <person name="Vilgalys R."/>
            <person name="Bonito G."/>
        </authorList>
    </citation>
    <scope>NUCLEOTIDE SEQUENCE [LARGE SCALE GENOMIC DNA]</scope>
    <source>
        <strain evidence="1 2">AG-77</strain>
    </source>
</reference>
<gene>
    <name evidence="1" type="ORF">K457DRAFT_142476</name>
</gene>
<organism evidence="1 2">
    <name type="scientific">Linnemannia elongata AG-77</name>
    <dbReference type="NCBI Taxonomy" id="1314771"/>
    <lineage>
        <taxon>Eukaryota</taxon>
        <taxon>Fungi</taxon>
        <taxon>Fungi incertae sedis</taxon>
        <taxon>Mucoromycota</taxon>
        <taxon>Mortierellomycotina</taxon>
        <taxon>Mortierellomycetes</taxon>
        <taxon>Mortierellales</taxon>
        <taxon>Mortierellaceae</taxon>
        <taxon>Linnemannia</taxon>
    </lineage>
</organism>
<dbReference type="AlphaFoldDB" id="A0A197JF65"/>
<sequence>MKLLDLLWSGCGSWLPLLLLDKNVFLELLVLLTEACQFRAKNLLLLTDLLRSFYPSLLLLLPLFHRLQAQLLVAMLLVDLVLSCHESLFPGKPLSVQLLLSEKLCFLEYVSLL</sequence>
<evidence type="ECO:0000313" key="2">
    <source>
        <dbReference type="Proteomes" id="UP000078512"/>
    </source>
</evidence>
<dbReference type="EMBL" id="KV442109">
    <property type="protein sequence ID" value="OAQ23770.1"/>
    <property type="molecule type" value="Genomic_DNA"/>
</dbReference>
<dbReference type="Proteomes" id="UP000078512">
    <property type="component" value="Unassembled WGS sequence"/>
</dbReference>
<keyword evidence="2" id="KW-1185">Reference proteome</keyword>
<accession>A0A197JF65</accession>
<evidence type="ECO:0000313" key="1">
    <source>
        <dbReference type="EMBL" id="OAQ23770.1"/>
    </source>
</evidence>
<name>A0A197JF65_9FUNG</name>
<proteinExistence type="predicted"/>
<protein>
    <submittedName>
        <fullName evidence="1">Uncharacterized protein</fullName>
    </submittedName>
</protein>